<reference evidence="1 2" key="1">
    <citation type="submission" date="2019-05" db="EMBL/GenBank/DDBJ databases">
        <title>Another draft genome of Portunus trituberculatus and its Hox gene families provides insights of decapod evolution.</title>
        <authorList>
            <person name="Jeong J.-H."/>
            <person name="Song I."/>
            <person name="Kim S."/>
            <person name="Choi T."/>
            <person name="Kim D."/>
            <person name="Ryu S."/>
            <person name="Kim W."/>
        </authorList>
    </citation>
    <scope>NUCLEOTIDE SEQUENCE [LARGE SCALE GENOMIC DNA]</scope>
    <source>
        <tissue evidence="1">Muscle</tissue>
    </source>
</reference>
<protein>
    <submittedName>
        <fullName evidence="1">Uncharacterized protein</fullName>
    </submittedName>
</protein>
<dbReference type="Proteomes" id="UP000324222">
    <property type="component" value="Unassembled WGS sequence"/>
</dbReference>
<accession>A0A5B7EHG8</accession>
<dbReference type="AlphaFoldDB" id="A0A5B7EHG8"/>
<dbReference type="EMBL" id="VSRR010002660">
    <property type="protein sequence ID" value="MPC32606.1"/>
    <property type="molecule type" value="Genomic_DNA"/>
</dbReference>
<organism evidence="1 2">
    <name type="scientific">Portunus trituberculatus</name>
    <name type="common">Swimming crab</name>
    <name type="synonym">Neptunus trituberculatus</name>
    <dbReference type="NCBI Taxonomy" id="210409"/>
    <lineage>
        <taxon>Eukaryota</taxon>
        <taxon>Metazoa</taxon>
        <taxon>Ecdysozoa</taxon>
        <taxon>Arthropoda</taxon>
        <taxon>Crustacea</taxon>
        <taxon>Multicrustacea</taxon>
        <taxon>Malacostraca</taxon>
        <taxon>Eumalacostraca</taxon>
        <taxon>Eucarida</taxon>
        <taxon>Decapoda</taxon>
        <taxon>Pleocyemata</taxon>
        <taxon>Brachyura</taxon>
        <taxon>Eubrachyura</taxon>
        <taxon>Portunoidea</taxon>
        <taxon>Portunidae</taxon>
        <taxon>Portuninae</taxon>
        <taxon>Portunus</taxon>
    </lineage>
</organism>
<evidence type="ECO:0000313" key="1">
    <source>
        <dbReference type="EMBL" id="MPC32606.1"/>
    </source>
</evidence>
<sequence length="130" mass="14759">MQRAASLAITKAHADHTENHDGVRAGNFNGAERLVFVAPLLTFRTAGRLRCDKSEEVEGWEINTWYPIASVTTWRVPLSLHSRHTTALLVIPLAYPWTPFLHTFCPPAVFMDLTSLSLIHFHLHLFCRLI</sequence>
<gene>
    <name evidence="1" type="ORF">E2C01_025925</name>
</gene>
<comment type="caution">
    <text evidence="1">The sequence shown here is derived from an EMBL/GenBank/DDBJ whole genome shotgun (WGS) entry which is preliminary data.</text>
</comment>
<proteinExistence type="predicted"/>
<evidence type="ECO:0000313" key="2">
    <source>
        <dbReference type="Proteomes" id="UP000324222"/>
    </source>
</evidence>
<name>A0A5B7EHG8_PORTR</name>
<keyword evidence="2" id="KW-1185">Reference proteome</keyword>